<sequence length="327" mass="34845">MVAATVAGVALWAARPGGRAETPPSAASSGAATAQVASANDTGPVGIVTDEPTCSTWEPIGHTWLVTAPTELWDKTHPGQQIPVEIPGSSWTPAQRAAMQATASATRLAATKTTALTRTTPHRVIRELYEQFIIYGRAFADAIENNYLPSHSSLGGTAESAFNALVSLCQTVDNGVAASRASLVTALDAPAHTAPPQDLAQPQRFLTTSDLGTCDEFRSINRKYADNPAVKDWDKSDHLAPANMWTPEQRALNDSVAPLMINLADDMQRTVARGNNPVMQDLGDLAAQYQRVFAKALPTHTIFDGELNGVAQYARWALKDACDTIGL</sequence>
<feature type="compositionally biased region" description="Low complexity" evidence="1">
    <location>
        <begin position="25"/>
        <end position="39"/>
    </location>
</feature>
<dbReference type="Proteomes" id="UP000193529">
    <property type="component" value="Unassembled WGS sequence"/>
</dbReference>
<organism evidence="2 3">
    <name type="scientific">Mycobacterium palustre</name>
    <dbReference type="NCBI Taxonomy" id="153971"/>
    <lineage>
        <taxon>Bacteria</taxon>
        <taxon>Bacillati</taxon>
        <taxon>Actinomycetota</taxon>
        <taxon>Actinomycetes</taxon>
        <taxon>Mycobacteriales</taxon>
        <taxon>Mycobacteriaceae</taxon>
        <taxon>Mycobacterium</taxon>
        <taxon>Mycobacterium simiae complex</taxon>
    </lineage>
</organism>
<keyword evidence="3" id="KW-1185">Reference proteome</keyword>
<proteinExistence type="predicted"/>
<feature type="region of interest" description="Disordered" evidence="1">
    <location>
        <begin position="15"/>
        <end position="45"/>
    </location>
</feature>
<protein>
    <submittedName>
        <fullName evidence="2">Uncharacterized protein</fullName>
    </submittedName>
</protein>
<dbReference type="STRING" id="153971.AWC19_10880"/>
<evidence type="ECO:0000256" key="1">
    <source>
        <dbReference type="SAM" id="MobiDB-lite"/>
    </source>
</evidence>
<reference evidence="2 3" key="1">
    <citation type="submission" date="2016-01" db="EMBL/GenBank/DDBJ databases">
        <title>The new phylogeny of the genus Mycobacterium.</title>
        <authorList>
            <person name="Tarcisio F."/>
            <person name="Conor M."/>
            <person name="Antonella G."/>
            <person name="Elisabetta G."/>
            <person name="Giulia F.S."/>
            <person name="Sara T."/>
            <person name="Anna F."/>
            <person name="Clotilde B."/>
            <person name="Roberto B."/>
            <person name="Veronica D.S."/>
            <person name="Fabio R."/>
            <person name="Monica P."/>
            <person name="Olivier J."/>
            <person name="Enrico T."/>
            <person name="Nicola S."/>
        </authorList>
    </citation>
    <scope>NUCLEOTIDE SEQUENCE [LARGE SCALE GENOMIC DNA]</scope>
    <source>
        <strain evidence="2 3">DSM 44572</strain>
    </source>
</reference>
<accession>A0A1X1ZJP0</accession>
<gene>
    <name evidence="2" type="ORF">AWC19_10880</name>
</gene>
<comment type="caution">
    <text evidence="2">The sequence shown here is derived from an EMBL/GenBank/DDBJ whole genome shotgun (WGS) entry which is preliminary data.</text>
</comment>
<evidence type="ECO:0000313" key="3">
    <source>
        <dbReference type="Proteomes" id="UP000193529"/>
    </source>
</evidence>
<dbReference type="EMBL" id="LQPJ01000107">
    <property type="protein sequence ID" value="ORW23577.1"/>
    <property type="molecule type" value="Genomic_DNA"/>
</dbReference>
<evidence type="ECO:0000313" key="2">
    <source>
        <dbReference type="EMBL" id="ORW23577.1"/>
    </source>
</evidence>
<dbReference type="AlphaFoldDB" id="A0A1X1ZJP0"/>
<name>A0A1X1ZJP0_9MYCO</name>